<gene>
    <name evidence="1" type="ORF">QUV96_05205</name>
</gene>
<comment type="caution">
    <text evidence="1">The sequence shown here is derived from an EMBL/GenBank/DDBJ whole genome shotgun (WGS) entry which is preliminary data.</text>
</comment>
<sequence length="136" mass="16226">MSSICELTRKQKGFLQSYAYRTMEYQGLHYDLYEVGFGHKGLYLCIYRETELIAIAEKELTTINYKDRYTIYALDGAELKAIIPLLLHYDLTQYGDMMDISLYSKKKRVVNTIQRELKAKYDPLFIERVREDERRK</sequence>
<accession>A0ABT7UDF7</accession>
<dbReference type="RefSeq" id="WP_289607497.1">
    <property type="nucleotide sequence ID" value="NZ_JAUDCG010000017.1"/>
</dbReference>
<reference evidence="1" key="2">
    <citation type="submission" date="2023-06" db="EMBL/GenBank/DDBJ databases">
        <authorList>
            <person name="Zeman M."/>
            <person name="Kubasova T."/>
            <person name="Jahodarova E."/>
            <person name="Nykrynova M."/>
            <person name="Rychlik I."/>
        </authorList>
    </citation>
    <scope>NUCLEOTIDE SEQUENCE</scope>
    <source>
        <strain evidence="1">ET39</strain>
    </source>
</reference>
<keyword evidence="2" id="KW-1185">Reference proteome</keyword>
<reference evidence="1" key="1">
    <citation type="submission" date="2023-06" db="EMBL/GenBank/DDBJ databases">
        <title>Identification and characterization of horizontal gene transfer across gut microbiota members of farm animals based on homology search.</title>
        <authorList>
            <person name="Schwarzerova J."/>
            <person name="Nykrynova M."/>
            <person name="Jureckova K."/>
            <person name="Cejkova D."/>
            <person name="Rychlik I."/>
        </authorList>
    </citation>
    <scope>NUCLEOTIDE SEQUENCE</scope>
    <source>
        <strain evidence="1">ET39</strain>
    </source>
</reference>
<evidence type="ECO:0000313" key="2">
    <source>
        <dbReference type="Proteomes" id="UP001529340"/>
    </source>
</evidence>
<proteinExistence type="predicted"/>
<organism evidence="1 2">
    <name type="scientific">Amedibacillus dolichus</name>
    <dbReference type="NCBI Taxonomy" id="31971"/>
    <lineage>
        <taxon>Bacteria</taxon>
        <taxon>Bacillati</taxon>
        <taxon>Bacillota</taxon>
        <taxon>Erysipelotrichia</taxon>
        <taxon>Erysipelotrichales</taxon>
        <taxon>Erysipelotrichaceae</taxon>
        <taxon>Amedibacillus</taxon>
    </lineage>
</organism>
<dbReference type="Proteomes" id="UP001529340">
    <property type="component" value="Unassembled WGS sequence"/>
</dbReference>
<protein>
    <submittedName>
        <fullName evidence="1">Uncharacterized protein</fullName>
    </submittedName>
</protein>
<dbReference type="EMBL" id="JAUDCG010000017">
    <property type="protein sequence ID" value="MDM8157033.1"/>
    <property type="molecule type" value="Genomic_DNA"/>
</dbReference>
<name>A0ABT7UDF7_9FIRM</name>
<evidence type="ECO:0000313" key="1">
    <source>
        <dbReference type="EMBL" id="MDM8157033.1"/>
    </source>
</evidence>